<dbReference type="InterPro" id="IPR001245">
    <property type="entry name" value="Ser-Thr/Tyr_kinase_cat_dom"/>
</dbReference>
<dbReference type="Gene3D" id="3.30.200.20">
    <property type="entry name" value="Phosphorylase Kinase, domain 1"/>
    <property type="match status" value="3"/>
</dbReference>
<dbReference type="FunFam" id="3.30.200.20:FF:000650">
    <property type="entry name" value="PTI1-like tyrosine-protein kinase 3"/>
    <property type="match status" value="1"/>
</dbReference>
<keyword evidence="3 6" id="KW-0547">Nucleotide-binding</keyword>
<dbReference type="Gene3D" id="1.10.510.10">
    <property type="entry name" value="Transferase(Phosphotransferase) domain 1"/>
    <property type="match status" value="3"/>
</dbReference>
<dbReference type="FunFam" id="1.10.510.10:FF:000814">
    <property type="entry name" value="PTI1-like tyrosine-protein kinase 3"/>
    <property type="match status" value="1"/>
</dbReference>
<sequence length="1099" mass="122711">MRRRQRAAWRRQRLCTGRQIQAVAQRRRGAPGDEGQAASRSGHQAIHPSKGIRHLGQVAAASRASVKPLAAGNHLLLSNSSAGLRMDCQENNLKSFLQTNGHVVLQRVDNNYSLRYFTKNEVWHITNGYSIMLGKGAFGEVYKGILDDGCPVAVKRYIHGNLKEEFAKEVIVHSQINHKNVVRLLGCCTEENALMIVMEFICNGNLDNVLHCSNTKGCVPFPLYKRLDIAIEVAEALWCMHSMYSPVLHGDVKPANILLDENHSPKISDFGIARLLCANGAQHTKNIIGSIGYVDPAFCENGILTPKSDVYSFGVVLLEIITRKKAVDGTITLAQSFTDAIEKGKKVMNLFDEEINDKQNMNFLEDIGKLAVKCLRRDVKVRPEMVEVATSLRMIRKDLEGEQGNLTQQHTSTPNNSTPSKNEGSAGRQFGNLNIFKQEEIKHMTRNYSMTFREEFHERLYNGVLGMVHAVIVKQVSTSSKTDREVFLKTMGILCQKYHKNVANVAGFHLGEYISECVNNGHISFSNRNLYEIICSTEKLPLHVRLSIAVQCLEGLVHIHSFLAENPESRGTSLFGNFRSANIFLDKNFMPKVFNANLSTFLGLCAVQQCTASVDCIHDQRSQKYYLDPKDVSDHLFNPKSDVYSFGVVLLELITWKTAKYKSGGQAHMLTTDFLDTYRIDHSATDFFVKKVYDEEGKCFLHEAIAIGVECLKLDVQMRPEMSDVLSRLRIISAAQSIRSKLMGPQAKDCGDNGPSQYIAPTPVNNDVKIPSPPTSGSTISLDILKKITRNFSNNSLIGEGSHAKVFFGVLKDGKNSAVKKLNPNEETIVQVSTISKMLKHDNVVQIHEYFIEGENRVLVYEYAPKGSLHDILHGREGVTGAQARPPLSWVQRVKIAITAAKGLEFLHEKAVPPVIHTNIKSSNILLFGNDVAKIGDLGVSKQLHVEDYDYSYTRVVPQIFRYEAPELRGQYSVKSDVYTFGVVLLELLTGRKVFDHTLPRGQMSLVKWATPRLSKDKVKQCVDPKLGRAFPLKAVARRAARQASNRASVKQLEREARRSVGYRRTYAQHTIVIFASQLQSASADAFASVPISPSEIQL</sequence>
<dbReference type="eggNOG" id="KOG1187">
    <property type="taxonomic scope" value="Eukaryota"/>
</dbReference>
<keyword evidence="1" id="KW-0723">Serine/threonine-protein kinase</keyword>
<dbReference type="GO" id="GO:0005524">
    <property type="term" value="F:ATP binding"/>
    <property type="evidence" value="ECO:0007669"/>
    <property type="project" value="UniProtKB-UniRule"/>
</dbReference>
<feature type="domain" description="Protein kinase" evidence="8">
    <location>
        <begin position="792"/>
        <end position="1073"/>
    </location>
</feature>
<protein>
    <recommendedName>
        <fullName evidence="8">Protein kinase domain-containing protein</fullName>
    </recommendedName>
</protein>
<keyword evidence="4" id="KW-0418">Kinase</keyword>
<dbReference type="InterPro" id="IPR000719">
    <property type="entry name" value="Prot_kinase_dom"/>
</dbReference>
<evidence type="ECO:0000256" key="2">
    <source>
        <dbReference type="ARBA" id="ARBA00022679"/>
    </source>
</evidence>
<dbReference type="GO" id="GO:0007166">
    <property type="term" value="P:cell surface receptor signaling pathway"/>
    <property type="evidence" value="ECO:0007669"/>
    <property type="project" value="InterPro"/>
</dbReference>
<dbReference type="FunFam" id="1.10.510.10:FF:000474">
    <property type="entry name" value="Wall-associated receptor kinase 3"/>
    <property type="match status" value="1"/>
</dbReference>
<dbReference type="InterPro" id="IPR011009">
    <property type="entry name" value="Kinase-like_dom_sf"/>
</dbReference>
<dbReference type="InterPro" id="IPR008271">
    <property type="entry name" value="Ser/Thr_kinase_AS"/>
</dbReference>
<evidence type="ECO:0000256" key="6">
    <source>
        <dbReference type="PROSITE-ProRule" id="PRU10141"/>
    </source>
</evidence>
<reference evidence="9" key="1">
    <citation type="journal article" date="2009" name="Rice">
        <title>De Novo Next Generation Sequencing of Plant Genomes.</title>
        <authorList>
            <person name="Rounsley S."/>
            <person name="Marri P.R."/>
            <person name="Yu Y."/>
            <person name="He R."/>
            <person name="Sisneros N."/>
            <person name="Goicoechea J.L."/>
            <person name="Lee S.J."/>
            <person name="Angelova A."/>
            <person name="Kudrna D."/>
            <person name="Luo M."/>
            <person name="Affourtit J."/>
            <person name="Desany B."/>
            <person name="Knight J."/>
            <person name="Niazi F."/>
            <person name="Egholm M."/>
            <person name="Wing R.A."/>
        </authorList>
    </citation>
    <scope>NUCLEOTIDE SEQUENCE [LARGE SCALE GENOMIC DNA]</scope>
    <source>
        <strain evidence="9">cv. IRGC 105608</strain>
    </source>
</reference>
<dbReference type="PROSITE" id="PS00108">
    <property type="entry name" value="PROTEIN_KINASE_ST"/>
    <property type="match status" value="1"/>
</dbReference>
<evidence type="ECO:0000313" key="10">
    <source>
        <dbReference type="Proteomes" id="UP000026960"/>
    </source>
</evidence>
<dbReference type="InterPro" id="IPR017441">
    <property type="entry name" value="Protein_kinase_ATP_BS"/>
</dbReference>
<evidence type="ECO:0000259" key="8">
    <source>
        <dbReference type="PROSITE" id="PS50011"/>
    </source>
</evidence>
<feature type="region of interest" description="Disordered" evidence="7">
    <location>
        <begin position="403"/>
        <end position="429"/>
    </location>
</feature>
<dbReference type="PANTHER" id="PTHR27005">
    <property type="entry name" value="WALL-ASSOCIATED RECEPTOR KINASE-LIKE 21"/>
    <property type="match status" value="1"/>
</dbReference>
<proteinExistence type="predicted"/>
<evidence type="ECO:0000313" key="9">
    <source>
        <dbReference type="EnsemblPlants" id="OBART01G12930.1"/>
    </source>
</evidence>
<dbReference type="Pfam" id="PF07714">
    <property type="entry name" value="PK_Tyr_Ser-Thr"/>
    <property type="match status" value="3"/>
</dbReference>
<dbReference type="FunFam" id="3.30.200.20:FF:000797">
    <property type="entry name" value="PTI1-like tyrosine-protein kinase 3"/>
    <property type="match status" value="1"/>
</dbReference>
<organism evidence="9">
    <name type="scientific">Oryza barthii</name>
    <dbReference type="NCBI Taxonomy" id="65489"/>
    <lineage>
        <taxon>Eukaryota</taxon>
        <taxon>Viridiplantae</taxon>
        <taxon>Streptophyta</taxon>
        <taxon>Embryophyta</taxon>
        <taxon>Tracheophyta</taxon>
        <taxon>Spermatophyta</taxon>
        <taxon>Magnoliopsida</taxon>
        <taxon>Liliopsida</taxon>
        <taxon>Poales</taxon>
        <taxon>Poaceae</taxon>
        <taxon>BOP clade</taxon>
        <taxon>Oryzoideae</taxon>
        <taxon>Oryzeae</taxon>
        <taxon>Oryzinae</taxon>
        <taxon>Oryza</taxon>
    </lineage>
</organism>
<dbReference type="SMART" id="SM00220">
    <property type="entry name" value="S_TKc"/>
    <property type="match status" value="2"/>
</dbReference>
<dbReference type="EnsemblPlants" id="OBART01G12930.1">
    <property type="protein sequence ID" value="OBART01G12930.1"/>
    <property type="gene ID" value="OBART01G12930"/>
</dbReference>
<evidence type="ECO:0000256" key="7">
    <source>
        <dbReference type="SAM" id="MobiDB-lite"/>
    </source>
</evidence>
<keyword evidence="5 6" id="KW-0067">ATP-binding</keyword>
<dbReference type="FunFam" id="3.30.200.20:FF:000268">
    <property type="entry name" value="probable receptor-like serine/threonine-protein kinase At5g57670"/>
    <property type="match status" value="1"/>
</dbReference>
<feature type="compositionally biased region" description="Polar residues" evidence="7">
    <location>
        <begin position="404"/>
        <end position="423"/>
    </location>
</feature>
<dbReference type="SUPFAM" id="SSF56112">
    <property type="entry name" value="Protein kinase-like (PK-like)"/>
    <property type="match status" value="3"/>
</dbReference>
<feature type="domain" description="Protein kinase" evidence="8">
    <location>
        <begin position="127"/>
        <end position="395"/>
    </location>
</feature>
<dbReference type="GO" id="GO:0005886">
    <property type="term" value="C:plasma membrane"/>
    <property type="evidence" value="ECO:0007669"/>
    <property type="project" value="TreeGrafter"/>
</dbReference>
<dbReference type="AlphaFoldDB" id="A0A0D3EN06"/>
<dbReference type="Gramene" id="OBART01G12930.1">
    <property type="protein sequence ID" value="OBART01G12930.1"/>
    <property type="gene ID" value="OBART01G12930"/>
</dbReference>
<reference evidence="9" key="2">
    <citation type="submission" date="2015-03" db="UniProtKB">
        <authorList>
            <consortium name="EnsemblPlants"/>
        </authorList>
    </citation>
    <scope>IDENTIFICATION</scope>
</reference>
<dbReference type="InterPro" id="IPR045274">
    <property type="entry name" value="WAK-like"/>
</dbReference>
<dbReference type="STRING" id="65489.A0A0D3EN06"/>
<dbReference type="PROSITE" id="PS00107">
    <property type="entry name" value="PROTEIN_KINASE_ATP"/>
    <property type="match status" value="2"/>
</dbReference>
<dbReference type="GO" id="GO:0004674">
    <property type="term" value="F:protein serine/threonine kinase activity"/>
    <property type="evidence" value="ECO:0007669"/>
    <property type="project" value="UniProtKB-KW"/>
</dbReference>
<feature type="domain" description="Protein kinase" evidence="8">
    <location>
        <begin position="392"/>
        <end position="731"/>
    </location>
</feature>
<name>A0A0D3EN06_9ORYZ</name>
<dbReference type="Proteomes" id="UP000026960">
    <property type="component" value="Chromosome 1"/>
</dbReference>
<keyword evidence="10" id="KW-1185">Reference proteome</keyword>
<keyword evidence="2" id="KW-0808">Transferase</keyword>
<dbReference type="HOGENOM" id="CLU_000288_137_0_1"/>
<dbReference type="PaxDb" id="65489-OBART01G12930.1"/>
<evidence type="ECO:0000256" key="3">
    <source>
        <dbReference type="ARBA" id="ARBA00022741"/>
    </source>
</evidence>
<dbReference type="PROSITE" id="PS50011">
    <property type="entry name" value="PROTEIN_KINASE_DOM"/>
    <property type="match status" value="3"/>
</dbReference>
<evidence type="ECO:0000256" key="5">
    <source>
        <dbReference type="ARBA" id="ARBA00022840"/>
    </source>
</evidence>
<feature type="binding site" evidence="6">
    <location>
        <position position="821"/>
    </location>
    <ligand>
        <name>ATP</name>
        <dbReference type="ChEBI" id="CHEBI:30616"/>
    </ligand>
</feature>
<dbReference type="PANTHER" id="PTHR27005:SF468">
    <property type="entry name" value="OS01G0310500 PROTEIN"/>
    <property type="match status" value="1"/>
</dbReference>
<evidence type="ECO:0000256" key="1">
    <source>
        <dbReference type="ARBA" id="ARBA00022527"/>
    </source>
</evidence>
<feature type="binding site" evidence="6">
    <location>
        <position position="155"/>
    </location>
    <ligand>
        <name>ATP</name>
        <dbReference type="ChEBI" id="CHEBI:30616"/>
    </ligand>
</feature>
<feature type="region of interest" description="Disordered" evidence="7">
    <location>
        <begin position="21"/>
        <end position="49"/>
    </location>
</feature>
<accession>A0A0D3EN06</accession>
<evidence type="ECO:0000256" key="4">
    <source>
        <dbReference type="ARBA" id="ARBA00022777"/>
    </source>
</evidence>